<evidence type="ECO:0000256" key="1">
    <source>
        <dbReference type="SAM" id="MobiDB-lite"/>
    </source>
</evidence>
<evidence type="ECO:0000256" key="2">
    <source>
        <dbReference type="SAM" id="SignalP"/>
    </source>
</evidence>
<dbReference type="EMBL" id="CM000651">
    <property type="protein sequence ID" value="EED88311.1"/>
    <property type="molecule type" value="Genomic_DNA"/>
</dbReference>
<dbReference type="PaxDb" id="35128-Thaps25247"/>
<feature type="region of interest" description="Disordered" evidence="1">
    <location>
        <begin position="27"/>
        <end position="51"/>
    </location>
</feature>
<reference evidence="3 4" key="2">
    <citation type="journal article" date="2008" name="Nature">
        <title>The Phaeodactylum genome reveals the evolutionary history of diatom genomes.</title>
        <authorList>
            <person name="Bowler C."/>
            <person name="Allen A.E."/>
            <person name="Badger J.H."/>
            <person name="Grimwood J."/>
            <person name="Jabbari K."/>
            <person name="Kuo A."/>
            <person name="Maheswari U."/>
            <person name="Martens C."/>
            <person name="Maumus F."/>
            <person name="Otillar R.P."/>
            <person name="Rayko E."/>
            <person name="Salamov A."/>
            <person name="Vandepoele K."/>
            <person name="Beszteri B."/>
            <person name="Gruber A."/>
            <person name="Heijde M."/>
            <person name="Katinka M."/>
            <person name="Mock T."/>
            <person name="Valentin K."/>
            <person name="Verret F."/>
            <person name="Berges J.A."/>
            <person name="Brownlee C."/>
            <person name="Cadoret J.P."/>
            <person name="Chiovitti A."/>
            <person name="Choi C.J."/>
            <person name="Coesel S."/>
            <person name="De Martino A."/>
            <person name="Detter J.C."/>
            <person name="Durkin C."/>
            <person name="Falciatore A."/>
            <person name="Fournet J."/>
            <person name="Haruta M."/>
            <person name="Huysman M.J."/>
            <person name="Jenkins B.D."/>
            <person name="Jiroutova K."/>
            <person name="Jorgensen R.E."/>
            <person name="Joubert Y."/>
            <person name="Kaplan A."/>
            <person name="Kroger N."/>
            <person name="Kroth P.G."/>
            <person name="La Roche J."/>
            <person name="Lindquist E."/>
            <person name="Lommer M."/>
            <person name="Martin-Jezequel V."/>
            <person name="Lopez P.J."/>
            <person name="Lucas S."/>
            <person name="Mangogna M."/>
            <person name="McGinnis K."/>
            <person name="Medlin L.K."/>
            <person name="Montsant A."/>
            <person name="Oudot-Le Secq M.P."/>
            <person name="Napoli C."/>
            <person name="Obornik M."/>
            <person name="Parker M.S."/>
            <person name="Petit J.L."/>
            <person name="Porcel B.M."/>
            <person name="Poulsen N."/>
            <person name="Robison M."/>
            <person name="Rychlewski L."/>
            <person name="Rynearson T.A."/>
            <person name="Schmutz J."/>
            <person name="Shapiro H."/>
            <person name="Siaut M."/>
            <person name="Stanley M."/>
            <person name="Sussman M.R."/>
            <person name="Taylor A.R."/>
            <person name="Vardi A."/>
            <person name="von Dassow P."/>
            <person name="Vyverman W."/>
            <person name="Willis A."/>
            <person name="Wyrwicz L.S."/>
            <person name="Rokhsar D.S."/>
            <person name="Weissenbach J."/>
            <person name="Armbrust E.V."/>
            <person name="Green B.R."/>
            <person name="Van de Peer Y."/>
            <person name="Grigoriev I.V."/>
        </authorList>
    </citation>
    <scope>NUCLEOTIDE SEQUENCE [LARGE SCALE GENOMIC DNA]</scope>
    <source>
        <strain evidence="3 4">CCMP1335</strain>
    </source>
</reference>
<dbReference type="Gene3D" id="3.90.79.10">
    <property type="entry name" value="Nucleoside Triphosphate Pyrophosphohydrolase"/>
    <property type="match status" value="1"/>
</dbReference>
<dbReference type="OMA" id="VRCETEE"/>
<feature type="compositionally biased region" description="Pro residues" evidence="1">
    <location>
        <begin position="35"/>
        <end position="46"/>
    </location>
</feature>
<dbReference type="AlphaFoldDB" id="B8CE31"/>
<dbReference type="GeneID" id="7444200"/>
<dbReference type="eggNOG" id="ENOG502S4K6">
    <property type="taxonomic scope" value="Eukaryota"/>
</dbReference>
<dbReference type="KEGG" id="tps:THAPSDRAFT_25247"/>
<dbReference type="InParanoid" id="B8CE31"/>
<keyword evidence="2" id="KW-0732">Signal</keyword>
<accession>B8CE31</accession>
<evidence type="ECO:0000313" key="3">
    <source>
        <dbReference type="EMBL" id="EED88311.1"/>
    </source>
</evidence>
<name>B8CE31_THAPS</name>
<dbReference type="InterPro" id="IPR015797">
    <property type="entry name" value="NUDIX_hydrolase-like_dom_sf"/>
</dbReference>
<feature type="chain" id="PRO_5002866528" description="Nudix hydrolase domain-containing protein" evidence="2">
    <location>
        <begin position="22"/>
        <end position="266"/>
    </location>
</feature>
<dbReference type="HOGENOM" id="CLU_1047606_0_0_1"/>
<feature type="signal peptide" evidence="2">
    <location>
        <begin position="1"/>
        <end position="21"/>
    </location>
</feature>
<protein>
    <recommendedName>
        <fullName evidence="5">Nudix hydrolase domain-containing protein</fullName>
    </recommendedName>
</protein>
<proteinExistence type="predicted"/>
<evidence type="ECO:0008006" key="5">
    <source>
        <dbReference type="Google" id="ProtNLM"/>
    </source>
</evidence>
<reference evidence="3 4" key="1">
    <citation type="journal article" date="2004" name="Science">
        <title>The genome of the diatom Thalassiosira pseudonana: ecology, evolution, and metabolism.</title>
        <authorList>
            <person name="Armbrust E.V."/>
            <person name="Berges J.A."/>
            <person name="Bowler C."/>
            <person name="Green B.R."/>
            <person name="Martinez D."/>
            <person name="Putnam N.H."/>
            <person name="Zhou S."/>
            <person name="Allen A.E."/>
            <person name="Apt K.E."/>
            <person name="Bechner M."/>
            <person name="Brzezinski M.A."/>
            <person name="Chaal B.K."/>
            <person name="Chiovitti A."/>
            <person name="Davis A.K."/>
            <person name="Demarest M.S."/>
            <person name="Detter J.C."/>
            <person name="Glavina T."/>
            <person name="Goodstein D."/>
            <person name="Hadi M.Z."/>
            <person name="Hellsten U."/>
            <person name="Hildebrand M."/>
            <person name="Jenkins B.D."/>
            <person name="Jurka J."/>
            <person name="Kapitonov V.V."/>
            <person name="Kroger N."/>
            <person name="Lau W.W."/>
            <person name="Lane T.W."/>
            <person name="Larimer F.W."/>
            <person name="Lippmeier J.C."/>
            <person name="Lucas S."/>
            <person name="Medina M."/>
            <person name="Montsant A."/>
            <person name="Obornik M."/>
            <person name="Parker M.S."/>
            <person name="Palenik B."/>
            <person name="Pazour G.J."/>
            <person name="Richardson P.M."/>
            <person name="Rynearson T.A."/>
            <person name="Saito M.A."/>
            <person name="Schwartz D.C."/>
            <person name="Thamatrakoln K."/>
            <person name="Valentin K."/>
            <person name="Vardi A."/>
            <person name="Wilkerson F.P."/>
            <person name="Rokhsar D.S."/>
        </authorList>
    </citation>
    <scope>NUCLEOTIDE SEQUENCE [LARGE SCALE GENOMIC DNA]</scope>
    <source>
        <strain evidence="3 4">CCMP1335</strain>
    </source>
</reference>
<dbReference type="Proteomes" id="UP000001449">
    <property type="component" value="Chromosome 17"/>
</dbReference>
<organism evidence="3 4">
    <name type="scientific">Thalassiosira pseudonana</name>
    <name type="common">Marine diatom</name>
    <name type="synonym">Cyclotella nana</name>
    <dbReference type="NCBI Taxonomy" id="35128"/>
    <lineage>
        <taxon>Eukaryota</taxon>
        <taxon>Sar</taxon>
        <taxon>Stramenopiles</taxon>
        <taxon>Ochrophyta</taxon>
        <taxon>Bacillariophyta</taxon>
        <taxon>Coscinodiscophyceae</taxon>
        <taxon>Thalassiosirophycidae</taxon>
        <taxon>Thalassiosirales</taxon>
        <taxon>Thalassiosiraceae</taxon>
        <taxon>Thalassiosira</taxon>
    </lineage>
</organism>
<sequence>MLHKVKVILLLLICCVSFVVAAADGTPTSSASTPFTPPSNIRPPFYPQGRDRPHDYTIVNDEVRYSGWRKVIRRTVSSPIRHHPHHYDTYDRQHKTIEFDVIDQNHDTNGAVIIFAWNSTSKTATIVREYMPGCHRVLGGLAAGLVENAKHASGDGEIEEDSLVAARFELEEECHLAGGKWFRLTENGVSIPMDKYVVTEITPYLVIDPHHVPNPRPLDDEEDIEIITGVTVKEIRQMIREGDMNLVGCFGALLALEKLREFGEIP</sequence>
<dbReference type="SUPFAM" id="SSF55811">
    <property type="entry name" value="Nudix"/>
    <property type="match status" value="1"/>
</dbReference>
<dbReference type="RefSeq" id="XP_002294477.1">
    <property type="nucleotide sequence ID" value="XM_002294441.1"/>
</dbReference>
<gene>
    <name evidence="3" type="ORF">THAPSDRAFT_25247</name>
</gene>
<evidence type="ECO:0000313" key="4">
    <source>
        <dbReference type="Proteomes" id="UP000001449"/>
    </source>
</evidence>
<keyword evidence="4" id="KW-1185">Reference proteome</keyword>